<dbReference type="PANTHER" id="PTHR31313:SF81">
    <property type="entry name" value="TY1 ENHANCER ACTIVATOR"/>
    <property type="match status" value="1"/>
</dbReference>
<evidence type="ECO:0000259" key="8">
    <source>
        <dbReference type="PROSITE" id="PS50048"/>
    </source>
</evidence>
<dbReference type="EMBL" id="LK052897">
    <property type="protein sequence ID" value="CDR43529.1"/>
    <property type="molecule type" value="Genomic_DNA"/>
</dbReference>
<protein>
    <submittedName>
        <fullName evidence="9">CYFA0S12e01618g1_1</fullName>
    </submittedName>
</protein>
<keyword evidence="7" id="KW-0539">Nucleus</keyword>
<dbReference type="GO" id="GO:0008270">
    <property type="term" value="F:zinc ion binding"/>
    <property type="evidence" value="ECO:0007669"/>
    <property type="project" value="InterPro"/>
</dbReference>
<evidence type="ECO:0000256" key="4">
    <source>
        <dbReference type="ARBA" id="ARBA00023015"/>
    </source>
</evidence>
<keyword evidence="5" id="KW-0238">DNA-binding</keyword>
<dbReference type="PhylomeDB" id="A0A061B0Y3"/>
<dbReference type="GO" id="GO:0005634">
    <property type="term" value="C:nucleus"/>
    <property type="evidence" value="ECO:0007669"/>
    <property type="project" value="UniProtKB-SubCell"/>
</dbReference>
<dbReference type="GO" id="GO:0003677">
    <property type="term" value="F:DNA binding"/>
    <property type="evidence" value="ECO:0007669"/>
    <property type="project" value="UniProtKB-KW"/>
</dbReference>
<evidence type="ECO:0000313" key="9">
    <source>
        <dbReference type="EMBL" id="CDR43529.1"/>
    </source>
</evidence>
<keyword evidence="3" id="KW-0862">Zinc</keyword>
<dbReference type="InterPro" id="IPR036864">
    <property type="entry name" value="Zn2-C6_fun-type_DNA-bd_sf"/>
</dbReference>
<dbReference type="InterPro" id="IPR001138">
    <property type="entry name" value="Zn2Cys6_DnaBD"/>
</dbReference>
<dbReference type="InterPro" id="IPR007219">
    <property type="entry name" value="XnlR_reg_dom"/>
</dbReference>
<proteinExistence type="predicted"/>
<dbReference type="Pfam" id="PF04082">
    <property type="entry name" value="Fungal_trans"/>
    <property type="match status" value="1"/>
</dbReference>
<feature type="domain" description="Zn(2)-C6 fungal-type" evidence="8">
    <location>
        <begin position="17"/>
        <end position="47"/>
    </location>
</feature>
<keyword evidence="6" id="KW-0804">Transcription</keyword>
<keyword evidence="4" id="KW-0805">Transcription regulation</keyword>
<dbReference type="GO" id="GO:0006351">
    <property type="term" value="P:DNA-templated transcription"/>
    <property type="evidence" value="ECO:0007669"/>
    <property type="project" value="InterPro"/>
</dbReference>
<evidence type="ECO:0000256" key="6">
    <source>
        <dbReference type="ARBA" id="ARBA00023163"/>
    </source>
</evidence>
<dbReference type="AlphaFoldDB" id="A0A061B0Y3"/>
<comment type="subcellular location">
    <subcellularLocation>
        <location evidence="1">Nucleus</location>
    </subcellularLocation>
</comment>
<accession>A0A061B0Y3</accession>
<organism evidence="9">
    <name type="scientific">Cyberlindnera fabianii</name>
    <name type="common">Yeast</name>
    <name type="synonym">Hansenula fabianii</name>
    <dbReference type="NCBI Taxonomy" id="36022"/>
    <lineage>
        <taxon>Eukaryota</taxon>
        <taxon>Fungi</taxon>
        <taxon>Dikarya</taxon>
        <taxon>Ascomycota</taxon>
        <taxon>Saccharomycotina</taxon>
        <taxon>Saccharomycetes</taxon>
        <taxon>Phaffomycetales</taxon>
        <taxon>Phaffomycetaceae</taxon>
        <taxon>Cyberlindnera</taxon>
    </lineage>
</organism>
<dbReference type="PROSITE" id="PS50048">
    <property type="entry name" value="ZN2_CY6_FUNGAL_2"/>
    <property type="match status" value="1"/>
</dbReference>
<evidence type="ECO:0000256" key="7">
    <source>
        <dbReference type="ARBA" id="ARBA00023242"/>
    </source>
</evidence>
<dbReference type="SMART" id="SM00066">
    <property type="entry name" value="GAL4"/>
    <property type="match status" value="1"/>
</dbReference>
<dbReference type="SUPFAM" id="SSF57701">
    <property type="entry name" value="Zn2/Cys6 DNA-binding domain"/>
    <property type="match status" value="1"/>
</dbReference>
<dbReference type="Gene3D" id="4.10.240.10">
    <property type="entry name" value="Zn(2)-C6 fungal-type DNA-binding domain"/>
    <property type="match status" value="1"/>
</dbReference>
<dbReference type="GO" id="GO:0000981">
    <property type="term" value="F:DNA-binding transcription factor activity, RNA polymerase II-specific"/>
    <property type="evidence" value="ECO:0007669"/>
    <property type="project" value="InterPro"/>
</dbReference>
<dbReference type="CDD" id="cd12148">
    <property type="entry name" value="fungal_TF_MHR"/>
    <property type="match status" value="1"/>
</dbReference>
<gene>
    <name evidence="9" type="ORF">CYFA0S_12e01618g</name>
</gene>
<reference evidence="9" key="1">
    <citation type="journal article" date="2014" name="Genome Announc.">
        <title>Genome sequence of the yeast Cyberlindnera fabianii (Hansenula fabianii).</title>
        <authorList>
            <person name="Freel K.C."/>
            <person name="Sarilar V."/>
            <person name="Neuveglise C."/>
            <person name="Devillers H."/>
            <person name="Friedrich A."/>
            <person name="Schacherer J."/>
        </authorList>
    </citation>
    <scope>NUCLEOTIDE SEQUENCE</scope>
    <source>
        <strain evidence="9">YJS4271</strain>
    </source>
</reference>
<dbReference type="CDD" id="cd00067">
    <property type="entry name" value="GAL4"/>
    <property type="match status" value="1"/>
</dbReference>
<sequence length="553" mass="63408">MLLSTLEMEATGKIHIACEACRKKKIKCDPQQPSCLYCTRKGITCVYAPRSKTRKRAKLSELRTLKKENSLLKKELTVSSISINTGFSDPETIIPTVSGTGTTSIAFTELDPMLHSDLETITVPETVQQMYRMIKTVHPFLTDDVEFQDVFGLLSLLEFHTLLENYWKYENVNIMVVWKRIFVCDLLSENGDAGEHASKSLILGLLAVGSTFAYNRNLIAKGYKCFELAKKYLKTDELWNPTVTTPQTICLLCMFEHARGNKTEESYYSRLAVNYALEIGLNDDNVTKTNTFSKDQETVRRFTWWSCYQIDILVRASLRQAPTVKKETICVNPPQVSPARYIMGLPDEQKDSFFEFSFFSTITLELFVIAGETADFCYGTWPNISNEQRRSLVESCTNELKAFWCTTSEKLDSMTPQILTFKIRFCYTNIAISGYFIEPMMLVLGEYELISLRRCVNFAEELLTHLETFEKMYGILTMETFASDFISAGMKVVLCALSFDCNNRQEEERLLDFVNRFIRLMLSFPNTERYISNLSTIRNTLTEWSCDLSPSIV</sequence>
<dbReference type="Pfam" id="PF00172">
    <property type="entry name" value="Zn_clus"/>
    <property type="match status" value="1"/>
</dbReference>
<evidence type="ECO:0000256" key="1">
    <source>
        <dbReference type="ARBA" id="ARBA00004123"/>
    </source>
</evidence>
<evidence type="ECO:0000256" key="5">
    <source>
        <dbReference type="ARBA" id="ARBA00023125"/>
    </source>
</evidence>
<dbReference type="VEuPathDB" id="FungiDB:BON22_5353"/>
<dbReference type="OrthoDB" id="2534600at2759"/>
<dbReference type="InterPro" id="IPR051615">
    <property type="entry name" value="Transcr_Regulatory_Elem"/>
</dbReference>
<dbReference type="PANTHER" id="PTHR31313">
    <property type="entry name" value="TY1 ENHANCER ACTIVATOR"/>
    <property type="match status" value="1"/>
</dbReference>
<evidence type="ECO:0000256" key="3">
    <source>
        <dbReference type="ARBA" id="ARBA00022833"/>
    </source>
</evidence>
<evidence type="ECO:0000256" key="2">
    <source>
        <dbReference type="ARBA" id="ARBA00022723"/>
    </source>
</evidence>
<dbReference type="PROSITE" id="PS00463">
    <property type="entry name" value="ZN2_CY6_FUNGAL_1"/>
    <property type="match status" value="1"/>
</dbReference>
<name>A0A061B0Y3_CYBFA</name>
<keyword evidence="2" id="KW-0479">Metal-binding</keyword>